<organism evidence="2">
    <name type="scientific">Gaeumannomyces tritici (strain R3-111a-1)</name>
    <name type="common">Wheat and barley take-all root rot fungus</name>
    <name type="synonym">Gaeumannomyces graminis var. tritici</name>
    <dbReference type="NCBI Taxonomy" id="644352"/>
    <lineage>
        <taxon>Eukaryota</taxon>
        <taxon>Fungi</taxon>
        <taxon>Dikarya</taxon>
        <taxon>Ascomycota</taxon>
        <taxon>Pezizomycotina</taxon>
        <taxon>Sordariomycetes</taxon>
        <taxon>Sordariomycetidae</taxon>
        <taxon>Magnaporthales</taxon>
        <taxon>Magnaporthaceae</taxon>
        <taxon>Gaeumannomyces</taxon>
    </lineage>
</organism>
<reference evidence="2" key="3">
    <citation type="submission" date="2010-09" db="EMBL/GenBank/DDBJ databases">
        <title>Annotation of Gaeumannomyces graminis var. tritici R3-111a-1.</title>
        <authorList>
            <consortium name="The Broad Institute Genome Sequencing Platform"/>
            <person name="Ma L.-J."/>
            <person name="Dead R."/>
            <person name="Young S.K."/>
            <person name="Zeng Q."/>
            <person name="Gargeya S."/>
            <person name="Fitzgerald M."/>
            <person name="Haas B."/>
            <person name="Abouelleil A."/>
            <person name="Alvarado L."/>
            <person name="Arachchi H.M."/>
            <person name="Berlin A."/>
            <person name="Brown A."/>
            <person name="Chapman S.B."/>
            <person name="Chen Z."/>
            <person name="Dunbar C."/>
            <person name="Freedman E."/>
            <person name="Gearin G."/>
            <person name="Gellesch M."/>
            <person name="Goldberg J."/>
            <person name="Griggs A."/>
            <person name="Gujja S."/>
            <person name="Heiman D."/>
            <person name="Howarth C."/>
            <person name="Larson L."/>
            <person name="Lui A."/>
            <person name="MacDonald P.J.P."/>
            <person name="Mehta T."/>
            <person name="Montmayeur A."/>
            <person name="Murphy C."/>
            <person name="Neiman D."/>
            <person name="Pearson M."/>
            <person name="Priest M."/>
            <person name="Roberts A."/>
            <person name="Saif S."/>
            <person name="Shea T."/>
            <person name="Shenoy N."/>
            <person name="Sisk P."/>
            <person name="Stolte C."/>
            <person name="Sykes S."/>
            <person name="Yandava C."/>
            <person name="Wortman J."/>
            <person name="Nusbaum C."/>
            <person name="Birren B."/>
        </authorList>
    </citation>
    <scope>NUCLEOTIDE SEQUENCE</scope>
    <source>
        <strain evidence="2">R3-111a-1</strain>
    </source>
</reference>
<gene>
    <name evidence="3" type="primary">20343319</name>
    <name evidence="2" type="ORF">GGTG_02861</name>
</gene>
<reference evidence="4" key="1">
    <citation type="submission" date="2010-07" db="EMBL/GenBank/DDBJ databases">
        <title>The genome sequence of Gaeumannomyces graminis var. tritici strain R3-111a-1.</title>
        <authorList>
            <consortium name="The Broad Institute Genome Sequencing Platform"/>
            <person name="Ma L.-J."/>
            <person name="Dead R."/>
            <person name="Young S."/>
            <person name="Zeng Q."/>
            <person name="Koehrsen M."/>
            <person name="Alvarado L."/>
            <person name="Berlin A."/>
            <person name="Chapman S.B."/>
            <person name="Chen Z."/>
            <person name="Freedman E."/>
            <person name="Gellesch M."/>
            <person name="Goldberg J."/>
            <person name="Griggs A."/>
            <person name="Gujja S."/>
            <person name="Heilman E.R."/>
            <person name="Heiman D."/>
            <person name="Hepburn T."/>
            <person name="Howarth C."/>
            <person name="Jen D."/>
            <person name="Larson L."/>
            <person name="Mehta T."/>
            <person name="Neiman D."/>
            <person name="Pearson M."/>
            <person name="Roberts A."/>
            <person name="Saif S."/>
            <person name="Shea T."/>
            <person name="Shenoy N."/>
            <person name="Sisk P."/>
            <person name="Stolte C."/>
            <person name="Sykes S."/>
            <person name="Walk T."/>
            <person name="White J."/>
            <person name="Yandava C."/>
            <person name="Haas B."/>
            <person name="Nusbaum C."/>
            <person name="Birren B."/>
        </authorList>
    </citation>
    <scope>NUCLEOTIDE SEQUENCE [LARGE SCALE GENOMIC DNA]</scope>
    <source>
        <strain evidence="4">R3-111a-1</strain>
    </source>
</reference>
<protein>
    <submittedName>
        <fullName evidence="2 3">Uncharacterized protein</fullName>
    </submittedName>
</protein>
<evidence type="ECO:0000313" key="3">
    <source>
        <dbReference type="EnsemblFungi" id="EJT77756"/>
    </source>
</evidence>
<reference evidence="3" key="5">
    <citation type="submission" date="2018-04" db="UniProtKB">
        <authorList>
            <consortium name="EnsemblFungi"/>
        </authorList>
    </citation>
    <scope>IDENTIFICATION</scope>
    <source>
        <strain evidence="3">R3-111a-1</strain>
    </source>
</reference>
<accession>J3NNK4</accession>
<dbReference type="EnsemblFungi" id="EJT77756">
    <property type="protein sequence ID" value="EJT77756"/>
    <property type="gene ID" value="GGTG_02861"/>
</dbReference>
<feature type="compositionally biased region" description="Basic and acidic residues" evidence="1">
    <location>
        <begin position="58"/>
        <end position="77"/>
    </location>
</feature>
<sequence length="151" mass="15754">MMRCVVMDLGVRAWAGLDRAAMHQGRGEEIRGYIAAHDGCQSTASLHSQPASSQEGARISDVRRGKKDGEPGGNCDERAWHAAADLVTHRTTQFSRTPSGLPRGLMARLGWGLAGKMAGKLANIAADAPAAVECVSSQGLSTPEAGDQAGT</sequence>
<reference evidence="2" key="2">
    <citation type="submission" date="2010-07" db="EMBL/GenBank/DDBJ databases">
        <authorList>
            <consortium name="The Broad Institute Genome Sequencing Platform"/>
            <consortium name="Broad Institute Genome Sequencing Center for Infectious Disease"/>
            <person name="Ma L.-J."/>
            <person name="Dead R."/>
            <person name="Young S."/>
            <person name="Zeng Q."/>
            <person name="Koehrsen M."/>
            <person name="Alvarado L."/>
            <person name="Berlin A."/>
            <person name="Chapman S.B."/>
            <person name="Chen Z."/>
            <person name="Freedman E."/>
            <person name="Gellesch M."/>
            <person name="Goldberg J."/>
            <person name="Griggs A."/>
            <person name="Gujja S."/>
            <person name="Heilman E.R."/>
            <person name="Heiman D."/>
            <person name="Hepburn T."/>
            <person name="Howarth C."/>
            <person name="Jen D."/>
            <person name="Larson L."/>
            <person name="Mehta T."/>
            <person name="Neiman D."/>
            <person name="Pearson M."/>
            <person name="Roberts A."/>
            <person name="Saif S."/>
            <person name="Shea T."/>
            <person name="Shenoy N."/>
            <person name="Sisk P."/>
            <person name="Stolte C."/>
            <person name="Sykes S."/>
            <person name="Walk T."/>
            <person name="White J."/>
            <person name="Yandava C."/>
            <person name="Haas B."/>
            <person name="Nusbaum C."/>
            <person name="Birren B."/>
        </authorList>
    </citation>
    <scope>NUCLEOTIDE SEQUENCE</scope>
    <source>
        <strain evidence="2">R3-111a-1</strain>
    </source>
</reference>
<dbReference type="RefSeq" id="XP_009218901.1">
    <property type="nucleotide sequence ID" value="XM_009220637.1"/>
</dbReference>
<name>J3NNK4_GAET3</name>
<evidence type="ECO:0000313" key="2">
    <source>
        <dbReference type="EMBL" id="EJT77756.1"/>
    </source>
</evidence>
<dbReference type="HOGENOM" id="CLU_1731578_0_0_1"/>
<dbReference type="EMBL" id="GL385396">
    <property type="protein sequence ID" value="EJT77756.1"/>
    <property type="molecule type" value="Genomic_DNA"/>
</dbReference>
<dbReference type="AlphaFoldDB" id="J3NNK4"/>
<dbReference type="Proteomes" id="UP000006039">
    <property type="component" value="Unassembled WGS sequence"/>
</dbReference>
<dbReference type="GeneID" id="20343319"/>
<proteinExistence type="predicted"/>
<feature type="compositionally biased region" description="Polar residues" evidence="1">
    <location>
        <begin position="44"/>
        <end position="55"/>
    </location>
</feature>
<evidence type="ECO:0000313" key="4">
    <source>
        <dbReference type="Proteomes" id="UP000006039"/>
    </source>
</evidence>
<dbReference type="VEuPathDB" id="FungiDB:GGTG_02861"/>
<evidence type="ECO:0000256" key="1">
    <source>
        <dbReference type="SAM" id="MobiDB-lite"/>
    </source>
</evidence>
<keyword evidence="4" id="KW-1185">Reference proteome</keyword>
<reference evidence="3" key="4">
    <citation type="journal article" date="2015" name="G3 (Bethesda)">
        <title>Genome sequences of three phytopathogenic species of the Magnaporthaceae family of fungi.</title>
        <authorList>
            <person name="Okagaki L.H."/>
            <person name="Nunes C.C."/>
            <person name="Sailsbery J."/>
            <person name="Clay B."/>
            <person name="Brown D."/>
            <person name="John T."/>
            <person name="Oh Y."/>
            <person name="Young N."/>
            <person name="Fitzgerald M."/>
            <person name="Haas B.J."/>
            <person name="Zeng Q."/>
            <person name="Young S."/>
            <person name="Adiconis X."/>
            <person name="Fan L."/>
            <person name="Levin J.Z."/>
            <person name="Mitchell T.K."/>
            <person name="Okubara P.A."/>
            <person name="Farman M.L."/>
            <person name="Kohn L.M."/>
            <person name="Birren B."/>
            <person name="Ma L.-J."/>
            <person name="Dean R.A."/>
        </authorList>
    </citation>
    <scope>NUCLEOTIDE SEQUENCE</scope>
    <source>
        <strain evidence="3">R3-111a-1</strain>
    </source>
</reference>
<feature type="region of interest" description="Disordered" evidence="1">
    <location>
        <begin position="44"/>
        <end position="77"/>
    </location>
</feature>